<protein>
    <recommendedName>
        <fullName evidence="1">SDH C-terminal domain-containing protein</fullName>
    </recommendedName>
</protein>
<reference evidence="2 3" key="1">
    <citation type="journal article" date="2023" name="G3 (Bethesda)">
        <title>A chromosome-level genome assembly of Zasmidium syzygii isolated from banana leaves.</title>
        <authorList>
            <person name="van Westerhoven A.C."/>
            <person name="Mehrabi R."/>
            <person name="Talebi R."/>
            <person name="Steentjes M.B.F."/>
            <person name="Corcolon B."/>
            <person name="Chong P.A."/>
            <person name="Kema G.H.J."/>
            <person name="Seidl M.F."/>
        </authorList>
    </citation>
    <scope>NUCLEOTIDE SEQUENCE [LARGE SCALE GENOMIC DNA]</scope>
    <source>
        <strain evidence="2 3">P124</strain>
    </source>
</reference>
<proteinExistence type="predicted"/>
<feature type="domain" description="SDH C-terminal" evidence="1">
    <location>
        <begin position="243"/>
        <end position="272"/>
    </location>
</feature>
<dbReference type="InterPro" id="IPR041121">
    <property type="entry name" value="SDH_C"/>
</dbReference>
<comment type="caution">
    <text evidence="2">The sequence shown here is derived from an EMBL/GenBank/DDBJ whole genome shotgun (WGS) entry which is preliminary data.</text>
</comment>
<gene>
    <name evidence="2" type="ORF">PRZ48_002694</name>
</gene>
<name>A0ABR0ET61_ZASCE</name>
<dbReference type="Gene3D" id="3.40.30.120">
    <property type="match status" value="1"/>
</dbReference>
<sequence>MVLEGSANSTLLDSYETERRPIAELYSRQSAANGRKIFSFLKHLGTADIADVDTARANLYRTIQDPSKQAMIVEGVEGQREHFDNLELHIGYVYDNKYAPRHASHYEAKFVPGARLPHSWIEPLVSTLPPIDLSYIHGLEVAYQKARHYSNLDLCEPEAFTIIALDKTTANHAYQAAQGLNTYGLRLKVHRPYVDFKYTAIGNTSSREQGEHMSLLIRPDQHILVCTESFDGPEHIMDSILRGVDILAEQAYAQSELWTGEQAPVDVMLSAIKGKVATKI</sequence>
<evidence type="ECO:0000313" key="2">
    <source>
        <dbReference type="EMBL" id="KAK4504732.1"/>
    </source>
</evidence>
<organism evidence="2 3">
    <name type="scientific">Zasmidium cellare</name>
    <name type="common">Wine cellar mold</name>
    <name type="synonym">Racodium cellare</name>
    <dbReference type="NCBI Taxonomy" id="395010"/>
    <lineage>
        <taxon>Eukaryota</taxon>
        <taxon>Fungi</taxon>
        <taxon>Dikarya</taxon>
        <taxon>Ascomycota</taxon>
        <taxon>Pezizomycotina</taxon>
        <taxon>Dothideomycetes</taxon>
        <taxon>Dothideomycetidae</taxon>
        <taxon>Mycosphaerellales</taxon>
        <taxon>Mycosphaerellaceae</taxon>
        <taxon>Zasmidium</taxon>
    </lineage>
</organism>
<dbReference type="Gene3D" id="3.40.50.720">
    <property type="entry name" value="NAD(P)-binding Rossmann-like Domain"/>
    <property type="match status" value="1"/>
</dbReference>
<dbReference type="EMBL" id="JAXOVC010000002">
    <property type="protein sequence ID" value="KAK4504732.1"/>
    <property type="molecule type" value="Genomic_DNA"/>
</dbReference>
<dbReference type="Pfam" id="PF18317">
    <property type="entry name" value="SDH_C"/>
    <property type="match status" value="1"/>
</dbReference>
<evidence type="ECO:0000313" key="3">
    <source>
        <dbReference type="Proteomes" id="UP001305779"/>
    </source>
</evidence>
<accession>A0ABR0ET61</accession>
<dbReference type="Gene3D" id="3.50.50.60">
    <property type="entry name" value="FAD/NAD(P)-binding domain"/>
    <property type="match status" value="1"/>
</dbReference>
<dbReference type="InterPro" id="IPR036188">
    <property type="entry name" value="FAD/NAD-bd_sf"/>
</dbReference>
<dbReference type="Proteomes" id="UP001305779">
    <property type="component" value="Unassembled WGS sequence"/>
</dbReference>
<evidence type="ECO:0000259" key="1">
    <source>
        <dbReference type="Pfam" id="PF18317"/>
    </source>
</evidence>
<keyword evidence="3" id="KW-1185">Reference proteome</keyword>